<dbReference type="InterPro" id="IPR001650">
    <property type="entry name" value="Helicase_C-like"/>
</dbReference>
<evidence type="ECO:0000256" key="5">
    <source>
        <dbReference type="ARBA" id="ARBA00022840"/>
    </source>
</evidence>
<dbReference type="Pfam" id="PF00271">
    <property type="entry name" value="Helicase_C"/>
    <property type="match status" value="1"/>
</dbReference>
<dbReference type="InterPro" id="IPR014014">
    <property type="entry name" value="RNA_helicase_DEAD_Q_motif"/>
</dbReference>
<dbReference type="PANTHER" id="PTHR47963">
    <property type="entry name" value="DEAD-BOX ATP-DEPENDENT RNA HELICASE 47, MITOCHONDRIAL"/>
    <property type="match status" value="1"/>
</dbReference>
<feature type="domain" description="DEAD-box RNA helicase Q" evidence="11">
    <location>
        <begin position="12"/>
        <end position="40"/>
    </location>
</feature>
<dbReference type="CDD" id="cd18787">
    <property type="entry name" value="SF2_C_DEAD"/>
    <property type="match status" value="1"/>
</dbReference>
<dbReference type="InterPro" id="IPR011545">
    <property type="entry name" value="DEAD/DEAH_box_helicase_dom"/>
</dbReference>
<evidence type="ECO:0000259" key="9">
    <source>
        <dbReference type="PROSITE" id="PS51192"/>
    </source>
</evidence>
<dbReference type="InterPro" id="IPR044742">
    <property type="entry name" value="DEAD/DEAH_RhlB"/>
</dbReference>
<keyword evidence="13" id="KW-1185">Reference proteome</keyword>
<comment type="caution">
    <text evidence="12">The sequence shown here is derived from an EMBL/GenBank/DDBJ whole genome shotgun (WGS) entry which is preliminary data.</text>
</comment>
<feature type="short sequence motif" description="Q motif" evidence="6">
    <location>
        <begin position="12"/>
        <end position="40"/>
    </location>
</feature>
<dbReference type="GO" id="GO:0003724">
    <property type="term" value="F:RNA helicase activity"/>
    <property type="evidence" value="ECO:0007669"/>
    <property type="project" value="UniProtKB-EC"/>
</dbReference>
<gene>
    <name evidence="12" type="ORF">GGR31_001731</name>
</gene>
<dbReference type="InterPro" id="IPR005580">
    <property type="entry name" value="DbpA/CsdA_RNA-bd_dom"/>
</dbReference>
<dbReference type="CDD" id="cd12252">
    <property type="entry name" value="RRM_DbpA"/>
    <property type="match status" value="1"/>
</dbReference>
<dbReference type="PROSITE" id="PS51194">
    <property type="entry name" value="HELICASE_CTER"/>
    <property type="match status" value="1"/>
</dbReference>
<keyword evidence="4 7" id="KW-0347">Helicase</keyword>
<dbReference type="SMART" id="SM00490">
    <property type="entry name" value="HELICc"/>
    <property type="match status" value="1"/>
</dbReference>
<keyword evidence="5 7" id="KW-0067">ATP-binding</keyword>
<dbReference type="EMBL" id="JAVDQA010000004">
    <property type="protein sequence ID" value="MDR6301084.1"/>
    <property type="molecule type" value="Genomic_DNA"/>
</dbReference>
<evidence type="ECO:0000259" key="10">
    <source>
        <dbReference type="PROSITE" id="PS51194"/>
    </source>
</evidence>
<evidence type="ECO:0000313" key="13">
    <source>
        <dbReference type="Proteomes" id="UP001257659"/>
    </source>
</evidence>
<dbReference type="InterPro" id="IPR012677">
    <property type="entry name" value="Nucleotide-bd_a/b_plait_sf"/>
</dbReference>
<accession>A0ABU1K640</accession>
<dbReference type="Pfam" id="PF03880">
    <property type="entry name" value="DbpA"/>
    <property type="match status" value="1"/>
</dbReference>
<proteinExistence type="inferred from homology"/>
<feature type="compositionally biased region" description="Basic and acidic residues" evidence="8">
    <location>
        <begin position="566"/>
        <end position="578"/>
    </location>
</feature>
<dbReference type="InterPro" id="IPR027417">
    <property type="entry name" value="P-loop_NTPase"/>
</dbReference>
<dbReference type="Gene3D" id="3.30.70.330">
    <property type="match status" value="1"/>
</dbReference>
<dbReference type="SUPFAM" id="SSF52540">
    <property type="entry name" value="P-loop containing nucleoside triphosphate hydrolases"/>
    <property type="match status" value="1"/>
</dbReference>
<dbReference type="PROSITE" id="PS51195">
    <property type="entry name" value="Q_MOTIF"/>
    <property type="match status" value="1"/>
</dbReference>
<dbReference type="CDD" id="cd00268">
    <property type="entry name" value="DEADc"/>
    <property type="match status" value="1"/>
</dbReference>
<dbReference type="SMART" id="SM00487">
    <property type="entry name" value="DEXDc"/>
    <property type="match status" value="1"/>
</dbReference>
<feature type="domain" description="Helicase C-terminal" evidence="10">
    <location>
        <begin position="238"/>
        <end position="386"/>
    </location>
</feature>
<organism evidence="12 13">
    <name type="scientific">Mesonia maritima</name>
    <dbReference type="NCBI Taxonomy" id="1793873"/>
    <lineage>
        <taxon>Bacteria</taxon>
        <taxon>Pseudomonadati</taxon>
        <taxon>Bacteroidota</taxon>
        <taxon>Flavobacteriia</taxon>
        <taxon>Flavobacteriales</taxon>
        <taxon>Flavobacteriaceae</taxon>
        <taxon>Mesonia</taxon>
    </lineage>
</organism>
<evidence type="ECO:0000256" key="3">
    <source>
        <dbReference type="ARBA" id="ARBA00022801"/>
    </source>
</evidence>
<keyword evidence="2 7" id="KW-0547">Nucleotide-binding</keyword>
<evidence type="ECO:0000256" key="6">
    <source>
        <dbReference type="PROSITE-ProRule" id="PRU00552"/>
    </source>
</evidence>
<feature type="domain" description="Helicase ATP-binding" evidence="9">
    <location>
        <begin position="44"/>
        <end position="215"/>
    </location>
</feature>
<dbReference type="InterPro" id="IPR050547">
    <property type="entry name" value="DEAD_box_RNA_helicases"/>
</dbReference>
<reference evidence="12 13" key="1">
    <citation type="submission" date="2023-07" db="EMBL/GenBank/DDBJ databases">
        <title>Genomic Encyclopedia of Type Strains, Phase IV (KMG-IV): sequencing the most valuable type-strain genomes for metagenomic binning, comparative biology and taxonomic classification.</title>
        <authorList>
            <person name="Goeker M."/>
        </authorList>
    </citation>
    <scope>NUCLEOTIDE SEQUENCE [LARGE SCALE GENOMIC DNA]</scope>
    <source>
        <strain evidence="12 13">DSM 102814</strain>
    </source>
</reference>
<comment type="similarity">
    <text evidence="7">Belongs to the DEAD box helicase family.</text>
</comment>
<feature type="region of interest" description="Disordered" evidence="8">
    <location>
        <begin position="539"/>
        <end position="604"/>
    </location>
</feature>
<evidence type="ECO:0000256" key="2">
    <source>
        <dbReference type="ARBA" id="ARBA00022741"/>
    </source>
</evidence>
<feature type="compositionally biased region" description="Basic residues" evidence="8">
    <location>
        <begin position="549"/>
        <end position="565"/>
    </location>
</feature>
<dbReference type="Gene3D" id="3.40.50.300">
    <property type="entry name" value="P-loop containing nucleotide triphosphate hydrolases"/>
    <property type="match status" value="2"/>
</dbReference>
<dbReference type="InterPro" id="IPR000629">
    <property type="entry name" value="RNA-helicase_DEAD-box_CS"/>
</dbReference>
<dbReference type="InterPro" id="IPR014001">
    <property type="entry name" value="Helicase_ATP-bd"/>
</dbReference>
<dbReference type="GO" id="GO:0016787">
    <property type="term" value="F:hydrolase activity"/>
    <property type="evidence" value="ECO:0007669"/>
    <property type="project" value="UniProtKB-KW"/>
</dbReference>
<evidence type="ECO:0000256" key="7">
    <source>
        <dbReference type="RuleBase" id="RU000492"/>
    </source>
</evidence>
<evidence type="ECO:0000313" key="12">
    <source>
        <dbReference type="EMBL" id="MDR6301084.1"/>
    </source>
</evidence>
<dbReference type="PANTHER" id="PTHR47963:SF8">
    <property type="entry name" value="ATP-DEPENDENT RNA HELICASE DEAD"/>
    <property type="match status" value="1"/>
</dbReference>
<evidence type="ECO:0000259" key="11">
    <source>
        <dbReference type="PROSITE" id="PS51195"/>
    </source>
</evidence>
<dbReference type="Proteomes" id="UP001257659">
    <property type="component" value="Unassembled WGS sequence"/>
</dbReference>
<protein>
    <recommendedName>
        <fullName evidence="1">RNA helicase</fullName>
        <ecNumber evidence="1">3.6.4.13</ecNumber>
    </recommendedName>
</protein>
<dbReference type="Pfam" id="PF00270">
    <property type="entry name" value="DEAD"/>
    <property type="match status" value="1"/>
</dbReference>
<sequence>MRTFAAYFIYMNKFEELGLNAEIVNAVRDMGFEAPSEVQEKAIPVLLEQETDLVALAQTGTGKTAAFGFPLIQKINPQSKQTQGLILSPTRELCLQITNELKNYAKYIPQLSTVAVYGGASISDQERQVKRGAQIIVATPGRMKDMVGRRMIDISNIGYCVLDEADEMLNMGFYEDITEILSHTPKEKKTWLFSATMPKEVARIAKKFMKDPQEITVGSKNEGAKNVSHEYYITSGRDRYQALKRLADANPDIFSVIFCRTKRDTQKVAEKLIEDGYNAGAIHGDLSQNQRDLVMKSFRNRQIQMLVATDVAARGIDVDDITHVINYQLPDEIETYTHRSGRTGRAGKSGVSMVIVTKSEVRKIKSIERIINQSFEQKDIPSGDEICQVQLFHLANDIKETKINHEIDQFLPQLEEILKDFSKEELIKKFFSVEFTRFYNYYQNASDLNQKVSSRDYREGEETGDSVRYFINVGSKDDFDWMSLKDFLKEELDLGRDSVSRVDVKDSFSFFNTDASETEKVLAKFQDFQLQGRNINVEITKNRGGGGGGKRKSGKKGFGGKRKDKKFGGNDRNSERSPRRSKPSGGSGGRKANIKSSINRRKKK</sequence>
<keyword evidence="3 7" id="KW-0378">Hydrolase</keyword>
<dbReference type="PROSITE" id="PS51192">
    <property type="entry name" value="HELICASE_ATP_BIND_1"/>
    <property type="match status" value="1"/>
</dbReference>
<evidence type="ECO:0000256" key="8">
    <source>
        <dbReference type="SAM" id="MobiDB-lite"/>
    </source>
</evidence>
<evidence type="ECO:0000256" key="1">
    <source>
        <dbReference type="ARBA" id="ARBA00012552"/>
    </source>
</evidence>
<evidence type="ECO:0000256" key="4">
    <source>
        <dbReference type="ARBA" id="ARBA00022806"/>
    </source>
</evidence>
<dbReference type="EC" id="3.6.4.13" evidence="1"/>
<dbReference type="PROSITE" id="PS00039">
    <property type="entry name" value="DEAD_ATP_HELICASE"/>
    <property type="match status" value="1"/>
</dbReference>
<name>A0ABU1K640_9FLAO</name>